<proteinExistence type="predicted"/>
<dbReference type="InterPro" id="IPR029063">
    <property type="entry name" value="SAM-dependent_MTases_sf"/>
</dbReference>
<protein>
    <recommendedName>
        <fullName evidence="1">Methyltransferase type 11 domain-containing protein</fullName>
    </recommendedName>
</protein>
<evidence type="ECO:0000313" key="2">
    <source>
        <dbReference type="EMBL" id="KAK9997003.1"/>
    </source>
</evidence>
<evidence type="ECO:0000259" key="1">
    <source>
        <dbReference type="Pfam" id="PF08241"/>
    </source>
</evidence>
<reference evidence="2 3" key="1">
    <citation type="submission" date="2024-01" db="EMBL/GenBank/DDBJ databases">
        <title>A telomere-to-telomere, gap-free genome of sweet tea (Lithocarpus litseifolius).</title>
        <authorList>
            <person name="Zhou J."/>
        </authorList>
    </citation>
    <scope>NUCLEOTIDE SEQUENCE [LARGE SCALE GENOMIC DNA]</scope>
    <source>
        <strain evidence="2">Zhou-2022a</strain>
        <tissue evidence="2">Leaf</tissue>
    </source>
</reference>
<keyword evidence="3" id="KW-1185">Reference proteome</keyword>
<dbReference type="SUPFAM" id="SSF53335">
    <property type="entry name" value="S-adenosyl-L-methionine-dependent methyltransferases"/>
    <property type="match status" value="1"/>
</dbReference>
<dbReference type="CDD" id="cd02440">
    <property type="entry name" value="AdoMet_MTases"/>
    <property type="match status" value="1"/>
</dbReference>
<name>A0AAW2CH06_9ROSI</name>
<gene>
    <name evidence="2" type="ORF">SO802_021689</name>
</gene>
<dbReference type="Gene3D" id="3.40.50.150">
    <property type="entry name" value="Vaccinia Virus protein VP39"/>
    <property type="match status" value="1"/>
</dbReference>
<dbReference type="Proteomes" id="UP001459277">
    <property type="component" value="Unassembled WGS sequence"/>
</dbReference>
<feature type="domain" description="Methyltransferase type 11" evidence="1">
    <location>
        <begin position="63"/>
        <end position="142"/>
    </location>
</feature>
<comment type="caution">
    <text evidence="2">The sequence shown here is derived from an EMBL/GenBank/DDBJ whole genome shotgun (WGS) entry which is preliminary data.</text>
</comment>
<dbReference type="EMBL" id="JAZDWU010000007">
    <property type="protein sequence ID" value="KAK9997003.1"/>
    <property type="molecule type" value="Genomic_DNA"/>
</dbReference>
<organism evidence="2 3">
    <name type="scientific">Lithocarpus litseifolius</name>
    <dbReference type="NCBI Taxonomy" id="425828"/>
    <lineage>
        <taxon>Eukaryota</taxon>
        <taxon>Viridiplantae</taxon>
        <taxon>Streptophyta</taxon>
        <taxon>Embryophyta</taxon>
        <taxon>Tracheophyta</taxon>
        <taxon>Spermatophyta</taxon>
        <taxon>Magnoliopsida</taxon>
        <taxon>eudicotyledons</taxon>
        <taxon>Gunneridae</taxon>
        <taxon>Pentapetalae</taxon>
        <taxon>rosids</taxon>
        <taxon>fabids</taxon>
        <taxon>Fagales</taxon>
        <taxon>Fagaceae</taxon>
        <taxon>Lithocarpus</taxon>
    </lineage>
</organism>
<dbReference type="AlphaFoldDB" id="A0AAW2CH06"/>
<dbReference type="PANTHER" id="PTHR44575:SF7">
    <property type="entry name" value="METHYLTRANSFERASE TYPE 11 DOMAIN-CONTAINING PROTEIN"/>
    <property type="match status" value="1"/>
</dbReference>
<dbReference type="GO" id="GO:0008757">
    <property type="term" value="F:S-adenosylmethionine-dependent methyltransferase activity"/>
    <property type="evidence" value="ECO:0007669"/>
    <property type="project" value="InterPro"/>
</dbReference>
<accession>A0AAW2CH06</accession>
<sequence length="143" mass="16120">MAGLFDKQAEIYSDSRPAYPSEWFSKLAALTSQHSLAWDAGTGSGQAALAIFLNHIHYVRFSRFAEYFEQVIGTDLSEAQLKHARQHPRVRYIHTPLSLSDDELVTQIGGENSVDLVTVAEAVHWFELPKFYSIVTRLLRNPG</sequence>
<dbReference type="Pfam" id="PF08241">
    <property type="entry name" value="Methyltransf_11"/>
    <property type="match status" value="1"/>
</dbReference>
<dbReference type="InterPro" id="IPR013216">
    <property type="entry name" value="Methyltransf_11"/>
</dbReference>
<dbReference type="PANTHER" id="PTHR44575">
    <property type="entry name" value="OS01G0589200 PROTEIN"/>
    <property type="match status" value="1"/>
</dbReference>
<evidence type="ECO:0000313" key="3">
    <source>
        <dbReference type="Proteomes" id="UP001459277"/>
    </source>
</evidence>